<sequence>MPRRQNLRSLIAVLPRIWNQPDVHGRIIDGGRFQFIFPTEESMETVLRRGPWAFAERMVVLQRWTPYMMPDLLNFIPFWIQIRGIPLQYMNQDVIAHIGRAMGLLMDIDYNAEAIARVEYARVEYARVRLNLDVTQPLRFQKNFQFTQGFNTLLRFRYERLRGFCEVCGILTHDSGACLIPNGDPVPHSDDENDEDENNGEEHQISRGIANGVRHHGTPRQNAAGSQEQSEGVRIEEVVDAEDLDSDEEEDQEADGKLCEAMVETVPTIARLKRKLEDTEPDVDHLQRMITGESSGSNKKKMGETGRVCGEVGPEPPLPP</sequence>
<evidence type="ECO:0000313" key="4">
    <source>
        <dbReference type="EMBL" id="JAU99780.1"/>
    </source>
</evidence>
<feature type="region of interest" description="Disordered" evidence="1">
    <location>
        <begin position="283"/>
        <end position="320"/>
    </location>
</feature>
<gene>
    <name evidence="4" type="ORF">MP_TR15478_c0_g1_i1_g.44376</name>
</gene>
<dbReference type="Pfam" id="PF14111">
    <property type="entry name" value="DUF4283"/>
    <property type="match status" value="1"/>
</dbReference>
<evidence type="ECO:0008006" key="5">
    <source>
        <dbReference type="Google" id="ProtNLM"/>
    </source>
</evidence>
<dbReference type="PANTHER" id="PTHR31286:SF162">
    <property type="entry name" value="DUF4283 DOMAIN-CONTAINING PROTEIN-RELATED"/>
    <property type="match status" value="1"/>
</dbReference>
<protein>
    <recommendedName>
        <fullName evidence="5">DUF4283 domain-containing protein</fullName>
    </recommendedName>
</protein>
<feature type="domain" description="DUF4283" evidence="2">
    <location>
        <begin position="5"/>
        <end position="70"/>
    </location>
</feature>
<feature type="compositionally biased region" description="Polar residues" evidence="1">
    <location>
        <begin position="219"/>
        <end position="230"/>
    </location>
</feature>
<evidence type="ECO:0000256" key="1">
    <source>
        <dbReference type="SAM" id="MobiDB-lite"/>
    </source>
</evidence>
<accession>A0A1J3K5X0</accession>
<dbReference type="Pfam" id="PF14392">
    <property type="entry name" value="zf-CCHC_4"/>
    <property type="match status" value="1"/>
</dbReference>
<dbReference type="PANTHER" id="PTHR31286">
    <property type="entry name" value="GLYCINE-RICH CELL WALL STRUCTURAL PROTEIN 1.8-LIKE"/>
    <property type="match status" value="1"/>
</dbReference>
<reference evidence="4" key="1">
    <citation type="submission" date="2016-07" db="EMBL/GenBank/DDBJ databases">
        <title>De novo transcriptome assembly of four accessions of the metal hyperaccumulator plant Noccaea caerulescens.</title>
        <authorList>
            <person name="Blande D."/>
            <person name="Halimaa P."/>
            <person name="Tervahauta A.I."/>
            <person name="Aarts M.G."/>
            <person name="Karenlampi S.O."/>
        </authorList>
    </citation>
    <scope>NUCLEOTIDE SEQUENCE</scope>
</reference>
<dbReference type="AlphaFoldDB" id="A0A1J3K5X0"/>
<proteinExistence type="predicted"/>
<dbReference type="InterPro" id="IPR040256">
    <property type="entry name" value="At4g02000-like"/>
</dbReference>
<evidence type="ECO:0000259" key="3">
    <source>
        <dbReference type="Pfam" id="PF14392"/>
    </source>
</evidence>
<evidence type="ECO:0000259" key="2">
    <source>
        <dbReference type="Pfam" id="PF14111"/>
    </source>
</evidence>
<dbReference type="InterPro" id="IPR025558">
    <property type="entry name" value="DUF4283"/>
</dbReference>
<name>A0A1J3K5X0_NOCCA</name>
<dbReference type="InterPro" id="IPR025836">
    <property type="entry name" value="Zn_knuckle_CX2CX4HX4C"/>
</dbReference>
<feature type="domain" description="Zinc knuckle CX2CX4HX4C" evidence="3">
    <location>
        <begin position="132"/>
        <end position="179"/>
    </location>
</feature>
<feature type="region of interest" description="Disordered" evidence="1">
    <location>
        <begin position="182"/>
        <end position="233"/>
    </location>
</feature>
<organism evidence="4">
    <name type="scientific">Noccaea caerulescens</name>
    <name type="common">Alpine penny-cress</name>
    <name type="synonym">Thlaspi caerulescens</name>
    <dbReference type="NCBI Taxonomy" id="107243"/>
    <lineage>
        <taxon>Eukaryota</taxon>
        <taxon>Viridiplantae</taxon>
        <taxon>Streptophyta</taxon>
        <taxon>Embryophyta</taxon>
        <taxon>Tracheophyta</taxon>
        <taxon>Spermatophyta</taxon>
        <taxon>Magnoliopsida</taxon>
        <taxon>eudicotyledons</taxon>
        <taxon>Gunneridae</taxon>
        <taxon>Pentapetalae</taxon>
        <taxon>rosids</taxon>
        <taxon>malvids</taxon>
        <taxon>Brassicales</taxon>
        <taxon>Brassicaceae</taxon>
        <taxon>Coluteocarpeae</taxon>
        <taxon>Noccaea</taxon>
    </lineage>
</organism>
<dbReference type="EMBL" id="GEVM01006158">
    <property type="protein sequence ID" value="JAU99780.1"/>
    <property type="molecule type" value="Transcribed_RNA"/>
</dbReference>